<dbReference type="NCBIfam" id="NF033831">
    <property type="entry name" value="sce7725_fam"/>
    <property type="match status" value="1"/>
</dbReference>
<protein>
    <submittedName>
        <fullName evidence="1">Putative ATP-binding protein</fullName>
    </submittedName>
</protein>
<dbReference type="AlphaFoldDB" id="A0A0S4XMH3"/>
<keyword evidence="1" id="KW-0547">Nucleotide-binding</keyword>
<evidence type="ECO:0000313" key="1">
    <source>
        <dbReference type="EMBL" id="CUV65321.1"/>
    </source>
</evidence>
<accession>A0A0S4XMH3</accession>
<sequence>MYHPYLRGKQNELILLRENAKLLSSTGMIPIIEPVKTNLAPLEKAIESLMDENVSFVLIINPRHGELKNNPLPIFDKINNLTSKANYENFTWGYIVDPNSSLLDVKDFLDKFTQQPITFIHDGFTKGKDFAVLLEDYSNIRKHIFLDNQKLYQKAFKKEDIERVLIRDGFKKQDANKDYPEDELFSELHLTYEDEGMNGFGDFLIVGDNYSDGGGPAYAVTLHLTYIDNEDDLIHIKHFISDTTNTPKDPAGKFAEALSKLVERVEEDELIYKSDAYKQYKDFYDREHFPGLGVAKKLSMQHHIETLAKFLSK</sequence>
<reference evidence="1" key="1">
    <citation type="submission" date="2015-11" db="EMBL/GenBank/DDBJ databases">
        <authorList>
            <person name="Zhang Y."/>
            <person name="Guo Z."/>
        </authorList>
    </citation>
    <scope>NUCLEOTIDE SEQUENCE</scope>
    <source>
        <strain evidence="1">BN30871</strain>
    </source>
</reference>
<dbReference type="EMBL" id="FAXN01000023">
    <property type="protein sequence ID" value="CUV65321.1"/>
    <property type="molecule type" value="Genomic_DNA"/>
</dbReference>
<name>A0A0S4XMH3_9BACT</name>
<dbReference type="GO" id="GO:0005524">
    <property type="term" value="F:ATP binding"/>
    <property type="evidence" value="ECO:0007669"/>
    <property type="project" value="UniProtKB-KW"/>
</dbReference>
<proteinExistence type="predicted"/>
<keyword evidence="1" id="KW-0067">ATP-binding</keyword>
<gene>
    <name evidence="1" type="ORF">BN3087_240060</name>
</gene>
<dbReference type="InterPro" id="IPR047727">
    <property type="entry name" value="Sce7725-like"/>
</dbReference>
<organism evidence="1">
    <name type="scientific">Sulfurovum sp. enrichment culture clone C5</name>
    <dbReference type="NCBI Taxonomy" id="497650"/>
    <lineage>
        <taxon>Bacteria</taxon>
        <taxon>Pseudomonadati</taxon>
        <taxon>Campylobacterota</taxon>
        <taxon>Epsilonproteobacteria</taxon>
        <taxon>Campylobacterales</taxon>
        <taxon>Sulfurovaceae</taxon>
        <taxon>Sulfurovum</taxon>
        <taxon>environmental samples</taxon>
    </lineage>
</organism>